<keyword evidence="2" id="KW-0812">Transmembrane</keyword>
<keyword evidence="2" id="KW-1133">Transmembrane helix</keyword>
<name>A0A387AYM8_9STRE</name>
<reference evidence="3 4" key="1">
    <citation type="submission" date="2018-09" db="EMBL/GenBank/DDBJ databases">
        <title>Complete genome sequence of Streptococcus sp. KCOM 1679 (=ChDC B345).</title>
        <authorList>
            <person name="Kook J.-K."/>
            <person name="Park S.-N."/>
            <person name="Lim Y.K."/>
        </authorList>
    </citation>
    <scope>NUCLEOTIDE SEQUENCE [LARGE SCALE GENOMIC DNA]</scope>
    <source>
        <strain evidence="3 4">ChDC B345</strain>
    </source>
</reference>
<evidence type="ECO:0000313" key="4">
    <source>
        <dbReference type="Proteomes" id="UP000275328"/>
    </source>
</evidence>
<organism evidence="3 4">
    <name type="scientific">Streptococcus gwangjuensis</name>
    <dbReference type="NCBI Taxonomy" id="1433513"/>
    <lineage>
        <taxon>Bacteria</taxon>
        <taxon>Bacillati</taxon>
        <taxon>Bacillota</taxon>
        <taxon>Bacilli</taxon>
        <taxon>Lactobacillales</taxon>
        <taxon>Streptococcaceae</taxon>
        <taxon>Streptococcus</taxon>
        <taxon>Streptococcus mitis group</taxon>
    </lineage>
</organism>
<accession>A0A387AYM8</accession>
<dbReference type="Proteomes" id="UP000275328">
    <property type="component" value="Chromosome"/>
</dbReference>
<dbReference type="KEGG" id="sgw:D7D53_07030"/>
<dbReference type="EMBL" id="CP032621">
    <property type="protein sequence ID" value="AYF96232.1"/>
    <property type="molecule type" value="Genomic_DNA"/>
</dbReference>
<feature type="compositionally biased region" description="Basic residues" evidence="1">
    <location>
        <begin position="90"/>
        <end position="99"/>
    </location>
</feature>
<gene>
    <name evidence="3" type="ORF">D7D53_07030</name>
</gene>
<feature type="region of interest" description="Disordered" evidence="1">
    <location>
        <begin position="80"/>
        <end position="99"/>
    </location>
</feature>
<evidence type="ECO:0000256" key="1">
    <source>
        <dbReference type="SAM" id="MobiDB-lite"/>
    </source>
</evidence>
<sequence>MSKNSRTEKAKVTESADFGAYFLILAVLAVGALAYFSEDFGTRWAKVIEIVGAPFSLGLGFFAFDKGFELLNDYKKNKRKEDEEEEKTTLRTKKCKIKG</sequence>
<dbReference type="RefSeq" id="WP_120770551.1">
    <property type="nucleotide sequence ID" value="NZ_CP032621.1"/>
</dbReference>
<keyword evidence="2" id="KW-0472">Membrane</keyword>
<evidence type="ECO:0000256" key="2">
    <source>
        <dbReference type="SAM" id="Phobius"/>
    </source>
</evidence>
<keyword evidence="4" id="KW-1185">Reference proteome</keyword>
<proteinExistence type="predicted"/>
<feature type="transmembrane region" description="Helical" evidence="2">
    <location>
        <begin position="20"/>
        <end position="37"/>
    </location>
</feature>
<protein>
    <submittedName>
        <fullName evidence="3">Uncharacterized protein</fullName>
    </submittedName>
</protein>
<dbReference type="AlphaFoldDB" id="A0A387AYM8"/>
<feature type="transmembrane region" description="Helical" evidence="2">
    <location>
        <begin position="43"/>
        <end position="64"/>
    </location>
</feature>
<evidence type="ECO:0000313" key="3">
    <source>
        <dbReference type="EMBL" id="AYF96232.1"/>
    </source>
</evidence>